<dbReference type="AlphaFoldDB" id="A0A8X6IPY9"/>
<organism evidence="1 2">
    <name type="scientific">Nephila pilipes</name>
    <name type="common">Giant wood spider</name>
    <name type="synonym">Nephila maculata</name>
    <dbReference type="NCBI Taxonomy" id="299642"/>
    <lineage>
        <taxon>Eukaryota</taxon>
        <taxon>Metazoa</taxon>
        <taxon>Ecdysozoa</taxon>
        <taxon>Arthropoda</taxon>
        <taxon>Chelicerata</taxon>
        <taxon>Arachnida</taxon>
        <taxon>Araneae</taxon>
        <taxon>Araneomorphae</taxon>
        <taxon>Entelegynae</taxon>
        <taxon>Araneoidea</taxon>
        <taxon>Nephilidae</taxon>
        <taxon>Nephila</taxon>
    </lineage>
</organism>
<reference evidence="1" key="1">
    <citation type="submission" date="2020-08" db="EMBL/GenBank/DDBJ databases">
        <title>Multicomponent nature underlies the extraordinary mechanical properties of spider dragline silk.</title>
        <authorList>
            <person name="Kono N."/>
            <person name="Nakamura H."/>
            <person name="Mori M."/>
            <person name="Yoshida Y."/>
            <person name="Ohtoshi R."/>
            <person name="Malay A.D."/>
            <person name="Moran D.A.P."/>
            <person name="Tomita M."/>
            <person name="Numata K."/>
            <person name="Arakawa K."/>
        </authorList>
    </citation>
    <scope>NUCLEOTIDE SEQUENCE</scope>
</reference>
<keyword evidence="2" id="KW-1185">Reference proteome</keyword>
<comment type="caution">
    <text evidence="1">The sequence shown here is derived from an EMBL/GenBank/DDBJ whole genome shotgun (WGS) entry which is preliminary data.</text>
</comment>
<proteinExistence type="predicted"/>
<evidence type="ECO:0000313" key="2">
    <source>
        <dbReference type="Proteomes" id="UP000887013"/>
    </source>
</evidence>
<name>A0A8X6IPY9_NEPPI</name>
<protein>
    <submittedName>
        <fullName evidence="1">Uncharacterized protein</fullName>
    </submittedName>
</protein>
<accession>A0A8X6IPY9</accession>
<dbReference type="EMBL" id="BMAW01092000">
    <property type="protein sequence ID" value="GFS52624.1"/>
    <property type="molecule type" value="Genomic_DNA"/>
</dbReference>
<sequence>MMTSLWCKINLYITETKRETSCSRSKPLCCTTSFENSSKRTMQDEMDSETKVSIARNAQLITFLELRDLLNRVSLPKAQFFTWFESVESGKLLHRPQFDFENTMDFPK</sequence>
<gene>
    <name evidence="1" type="ORF">NPIL_576491</name>
</gene>
<dbReference type="Proteomes" id="UP000887013">
    <property type="component" value="Unassembled WGS sequence"/>
</dbReference>
<evidence type="ECO:0000313" key="1">
    <source>
        <dbReference type="EMBL" id="GFS52624.1"/>
    </source>
</evidence>